<sequence>MSNIRLRNVTKRFGKTETLHNVNLDIEDGEFAVFVGPSGCGKSTLLRMIAGLEEVSDGEVLIGDEVMNDVAPAHRGVAMVFQSYALYPHMTVAENMGYGLKVNKVPKDEIRHQVEMVAKTLQLSHLLDRKPKQLSGGQRQRVAIGRAIVRNPQVFMFDEPLSNLDAELRVDMRLHIAKLHQEMKVTMVYVTHDQIEAMTLADKIVVMNYGKVEQIGAPMSLYYNPVNKFVAGFIGSPKMNFLPVTVMAWQPGELTVSMAQNQTLTLALDTTPLQPGDSITLGIRPEHLSTNVTNGTALEFNCEVVERLGNNTYLFGQCYGHDNVKILLPGDVQFKPWQKISVAFDSKHCMVFDENDLRINSAIPFPASQ</sequence>
<dbReference type="NCBIfam" id="NF008653">
    <property type="entry name" value="PRK11650.1"/>
    <property type="match status" value="1"/>
</dbReference>
<dbReference type="SUPFAM" id="SSF52540">
    <property type="entry name" value="P-loop containing nucleoside triphosphate hydrolases"/>
    <property type="match status" value="1"/>
</dbReference>
<dbReference type="AlphaFoldDB" id="A0A9X3AB28"/>
<evidence type="ECO:0000256" key="1">
    <source>
        <dbReference type="ARBA" id="ARBA00022448"/>
    </source>
</evidence>
<dbReference type="FunFam" id="3.40.50.300:FF:000042">
    <property type="entry name" value="Maltose/maltodextrin ABC transporter, ATP-binding protein"/>
    <property type="match status" value="1"/>
</dbReference>
<keyword evidence="7" id="KW-0472">Membrane</keyword>
<dbReference type="Pfam" id="PF00005">
    <property type="entry name" value="ABC_tran"/>
    <property type="match status" value="1"/>
</dbReference>
<dbReference type="InterPro" id="IPR003593">
    <property type="entry name" value="AAA+_ATPase"/>
</dbReference>
<dbReference type="InterPro" id="IPR008995">
    <property type="entry name" value="Mo/tungstate-bd_C_term_dom"/>
</dbReference>
<organism evidence="9 10">
    <name type="scientific">Dryocola boscaweniae</name>
    <dbReference type="NCBI Taxonomy" id="2925397"/>
    <lineage>
        <taxon>Bacteria</taxon>
        <taxon>Pseudomonadati</taxon>
        <taxon>Pseudomonadota</taxon>
        <taxon>Gammaproteobacteria</taxon>
        <taxon>Enterobacterales</taxon>
        <taxon>Enterobacteriaceae</taxon>
        <taxon>Dryocola</taxon>
    </lineage>
</organism>
<dbReference type="CDD" id="cd03301">
    <property type="entry name" value="ABC_MalK_N"/>
    <property type="match status" value="1"/>
</dbReference>
<evidence type="ECO:0000256" key="2">
    <source>
        <dbReference type="ARBA" id="ARBA00022475"/>
    </source>
</evidence>
<keyword evidence="1" id="KW-0813">Transport</keyword>
<evidence type="ECO:0000313" key="9">
    <source>
        <dbReference type="EMBL" id="MCT4700413.1"/>
    </source>
</evidence>
<dbReference type="PROSITE" id="PS50893">
    <property type="entry name" value="ABC_TRANSPORTER_2"/>
    <property type="match status" value="1"/>
</dbReference>
<dbReference type="Proteomes" id="UP001150641">
    <property type="component" value="Unassembled WGS sequence"/>
</dbReference>
<evidence type="ECO:0000313" key="10">
    <source>
        <dbReference type="Proteomes" id="UP001150641"/>
    </source>
</evidence>
<dbReference type="GO" id="GO:1990060">
    <property type="term" value="C:maltose transport complex"/>
    <property type="evidence" value="ECO:0007669"/>
    <property type="project" value="TreeGrafter"/>
</dbReference>
<dbReference type="GO" id="GO:0015423">
    <property type="term" value="F:ABC-type maltose transporter activity"/>
    <property type="evidence" value="ECO:0007669"/>
    <property type="project" value="TreeGrafter"/>
</dbReference>
<dbReference type="InterPro" id="IPR015855">
    <property type="entry name" value="ABC_transpr_MalK-like"/>
</dbReference>
<dbReference type="EMBL" id="JALHAP010000064">
    <property type="protein sequence ID" value="MCT4700413.1"/>
    <property type="molecule type" value="Genomic_DNA"/>
</dbReference>
<dbReference type="RefSeq" id="WP_271124989.1">
    <property type="nucleotide sequence ID" value="NZ_JALHAN010000069.1"/>
</dbReference>
<proteinExistence type="predicted"/>
<dbReference type="InterPro" id="IPR017871">
    <property type="entry name" value="ABC_transporter-like_CS"/>
</dbReference>
<accession>A0A9X3AB28</accession>
<name>A0A9X3AB28_9ENTR</name>
<keyword evidence="6 9" id="KW-0067">ATP-binding</keyword>
<evidence type="ECO:0000256" key="6">
    <source>
        <dbReference type="ARBA" id="ARBA00022840"/>
    </source>
</evidence>
<keyword evidence="5" id="KW-0547">Nucleotide-binding</keyword>
<dbReference type="GO" id="GO:0005524">
    <property type="term" value="F:ATP binding"/>
    <property type="evidence" value="ECO:0007669"/>
    <property type="project" value="UniProtKB-KW"/>
</dbReference>
<dbReference type="SUPFAM" id="SSF50331">
    <property type="entry name" value="MOP-like"/>
    <property type="match status" value="1"/>
</dbReference>
<protein>
    <submittedName>
        <fullName evidence="9">Sn-glycerol-3-phosphate ABC transporter ATP-binding protein UgpC</fullName>
    </submittedName>
</protein>
<dbReference type="Gene3D" id="2.40.50.100">
    <property type="match status" value="1"/>
</dbReference>
<dbReference type="InterPro" id="IPR012340">
    <property type="entry name" value="NA-bd_OB-fold"/>
</dbReference>
<dbReference type="PROSITE" id="PS00211">
    <property type="entry name" value="ABC_TRANSPORTER_1"/>
    <property type="match status" value="1"/>
</dbReference>
<dbReference type="PANTHER" id="PTHR43875:SF3">
    <property type="entry name" value="MALTOSE_MALTODEXTRIN IMPORT ATP-BINDING PROTEIN MALK"/>
    <property type="match status" value="1"/>
</dbReference>
<evidence type="ECO:0000259" key="8">
    <source>
        <dbReference type="PROSITE" id="PS50893"/>
    </source>
</evidence>
<evidence type="ECO:0000256" key="7">
    <source>
        <dbReference type="ARBA" id="ARBA00023136"/>
    </source>
</evidence>
<dbReference type="InterPro" id="IPR047641">
    <property type="entry name" value="ABC_transpr_MalK/UgpC-like"/>
</dbReference>
<keyword evidence="3" id="KW-0997">Cell inner membrane</keyword>
<dbReference type="GO" id="GO:0055052">
    <property type="term" value="C:ATP-binding cassette (ABC) transporter complex, substrate-binding subunit-containing"/>
    <property type="evidence" value="ECO:0007669"/>
    <property type="project" value="TreeGrafter"/>
</dbReference>
<keyword evidence="4" id="KW-0762">Sugar transport</keyword>
<reference evidence="9" key="1">
    <citation type="submission" date="2022-03" db="EMBL/GenBank/DDBJ databases">
        <title>Proposal of a novel genus Dryocolo and two novel species.</title>
        <authorList>
            <person name="Maddock D.W."/>
            <person name="Brady C.L."/>
            <person name="Denman S."/>
            <person name="Arnold D."/>
        </authorList>
    </citation>
    <scope>NUCLEOTIDE SEQUENCE</scope>
    <source>
        <strain evidence="9">H6W4</strain>
    </source>
</reference>
<gene>
    <name evidence="9" type="primary">ugpC</name>
    <name evidence="9" type="ORF">MUA00_01040</name>
</gene>
<evidence type="ECO:0000256" key="3">
    <source>
        <dbReference type="ARBA" id="ARBA00022519"/>
    </source>
</evidence>
<dbReference type="InterPro" id="IPR027417">
    <property type="entry name" value="P-loop_NTPase"/>
</dbReference>
<dbReference type="Gene3D" id="2.40.50.140">
    <property type="entry name" value="Nucleic acid-binding proteins"/>
    <property type="match status" value="1"/>
</dbReference>
<dbReference type="SMART" id="SM00382">
    <property type="entry name" value="AAA"/>
    <property type="match status" value="1"/>
</dbReference>
<dbReference type="InterPro" id="IPR040582">
    <property type="entry name" value="OB_MalK-like"/>
</dbReference>
<keyword evidence="2" id="KW-1003">Cell membrane</keyword>
<comment type="caution">
    <text evidence="9">The sequence shown here is derived from an EMBL/GenBank/DDBJ whole genome shotgun (WGS) entry which is preliminary data.</text>
</comment>
<dbReference type="InterPro" id="IPR003439">
    <property type="entry name" value="ABC_transporter-like_ATP-bd"/>
</dbReference>
<evidence type="ECO:0000256" key="5">
    <source>
        <dbReference type="ARBA" id="ARBA00022741"/>
    </source>
</evidence>
<dbReference type="Pfam" id="PF17912">
    <property type="entry name" value="OB_MalK"/>
    <property type="match status" value="1"/>
</dbReference>
<feature type="domain" description="ABC transporter" evidence="8">
    <location>
        <begin position="4"/>
        <end position="234"/>
    </location>
</feature>
<keyword evidence="10" id="KW-1185">Reference proteome</keyword>
<evidence type="ECO:0000256" key="4">
    <source>
        <dbReference type="ARBA" id="ARBA00022597"/>
    </source>
</evidence>
<dbReference type="Gene3D" id="3.40.50.300">
    <property type="entry name" value="P-loop containing nucleotide triphosphate hydrolases"/>
    <property type="match status" value="1"/>
</dbReference>
<dbReference type="PANTHER" id="PTHR43875">
    <property type="entry name" value="MALTODEXTRIN IMPORT ATP-BINDING PROTEIN MSMX"/>
    <property type="match status" value="1"/>
</dbReference>
<dbReference type="GO" id="GO:0016887">
    <property type="term" value="F:ATP hydrolysis activity"/>
    <property type="evidence" value="ECO:0007669"/>
    <property type="project" value="InterPro"/>
</dbReference>